<evidence type="ECO:0000313" key="2">
    <source>
        <dbReference type="EMBL" id="QHI71771.1"/>
    </source>
</evidence>
<evidence type="ECO:0000256" key="1">
    <source>
        <dbReference type="SAM" id="Phobius"/>
    </source>
</evidence>
<feature type="transmembrane region" description="Helical" evidence="1">
    <location>
        <begin position="106"/>
        <end position="127"/>
    </location>
</feature>
<protein>
    <submittedName>
        <fullName evidence="2">Uncharacterized protein</fullName>
    </submittedName>
</protein>
<keyword evidence="3" id="KW-1185">Reference proteome</keyword>
<keyword evidence="1" id="KW-0812">Transmembrane</keyword>
<gene>
    <name evidence="2" type="ORF">Ami3637_04655</name>
</gene>
<feature type="transmembrane region" description="Helical" evidence="1">
    <location>
        <begin position="7"/>
        <end position="25"/>
    </location>
</feature>
<dbReference type="RefSeq" id="WP_162361545.1">
    <property type="nucleotide sequence ID" value="NZ_CP047591.1"/>
</dbReference>
<dbReference type="Proteomes" id="UP000463883">
    <property type="component" value="Chromosome"/>
</dbReference>
<dbReference type="AlphaFoldDB" id="A0A6P1MD58"/>
<name>A0A6P1MD58_9FIRM</name>
<feature type="transmembrane region" description="Helical" evidence="1">
    <location>
        <begin position="139"/>
        <end position="157"/>
    </location>
</feature>
<keyword evidence="1" id="KW-1133">Transmembrane helix</keyword>
<accession>A0A6P1MD58</accession>
<feature type="transmembrane region" description="Helical" evidence="1">
    <location>
        <begin position="208"/>
        <end position="226"/>
    </location>
</feature>
<dbReference type="EMBL" id="CP047591">
    <property type="protein sequence ID" value="QHI71771.1"/>
    <property type="molecule type" value="Genomic_DNA"/>
</dbReference>
<feature type="transmembrane region" description="Helical" evidence="1">
    <location>
        <begin position="177"/>
        <end position="196"/>
    </location>
</feature>
<evidence type="ECO:0000313" key="3">
    <source>
        <dbReference type="Proteomes" id="UP000463883"/>
    </source>
</evidence>
<keyword evidence="1" id="KW-0472">Membrane</keyword>
<feature type="transmembrane region" description="Helical" evidence="1">
    <location>
        <begin position="78"/>
        <end position="94"/>
    </location>
</feature>
<feature type="transmembrane region" description="Helical" evidence="1">
    <location>
        <begin position="45"/>
        <end position="66"/>
    </location>
</feature>
<sequence>MKNLFKILLVGIISTICRILVQFLIPAGKQTVLQPSLFATNGTMQMAFSLYGIIVYSLIASLFFLICNHLSGNRILQGLKYGLSCCVVWIAYLYEPLPHVVWIDRITYPLADGVTLLIMGLLLGILFGKTRNVWVPKVLVKDMIPLITISVCFTVGRLIQYNIFDIYSSFNNKHLETMIWCVFTGLIIAGTMIWLNRYIRGKNKISRAIIIGSLLFGLDLLLFNFFMPLVFKVDIWDLILRTVIDICAVTLGCLTLKHYD</sequence>
<organism evidence="2 3">
    <name type="scientific">Aminipila terrae</name>
    <dbReference type="NCBI Taxonomy" id="2697030"/>
    <lineage>
        <taxon>Bacteria</taxon>
        <taxon>Bacillati</taxon>
        <taxon>Bacillota</taxon>
        <taxon>Clostridia</taxon>
        <taxon>Peptostreptococcales</taxon>
        <taxon>Anaerovoracaceae</taxon>
        <taxon>Aminipila</taxon>
    </lineage>
</organism>
<proteinExistence type="predicted"/>
<dbReference type="KEGG" id="amic:Ami3637_04655"/>
<reference evidence="2 3" key="1">
    <citation type="submission" date="2020-01" db="EMBL/GenBank/DDBJ databases">
        <title>Genomic analysis of Aminipila sp. CBA3637.</title>
        <authorList>
            <person name="Kim Y.B."/>
            <person name="Roh S.W."/>
        </authorList>
    </citation>
    <scope>NUCLEOTIDE SEQUENCE [LARGE SCALE GENOMIC DNA]</scope>
    <source>
        <strain evidence="2 3">CBA3637</strain>
    </source>
</reference>